<organism evidence="7 8">
    <name type="scientific">Oxynema aestuarii AP17</name>
    <dbReference type="NCBI Taxonomy" id="2064643"/>
    <lineage>
        <taxon>Bacteria</taxon>
        <taxon>Bacillati</taxon>
        <taxon>Cyanobacteriota</taxon>
        <taxon>Cyanophyceae</taxon>
        <taxon>Oscillatoriophycideae</taxon>
        <taxon>Oscillatoriales</taxon>
        <taxon>Oscillatoriaceae</taxon>
        <taxon>Oxynema</taxon>
        <taxon>Oxynema aestuarii</taxon>
    </lineage>
</organism>
<gene>
    <name evidence="7" type="primary">mreC</name>
    <name evidence="7" type="ORF">HCG48_13870</name>
</gene>
<evidence type="ECO:0000256" key="1">
    <source>
        <dbReference type="ARBA" id="ARBA00009369"/>
    </source>
</evidence>
<reference evidence="7 8" key="1">
    <citation type="submission" date="2020-04" db="EMBL/GenBank/DDBJ databases">
        <authorList>
            <person name="Basu S."/>
            <person name="Maruthanayagam V."/>
            <person name="Chakraborty S."/>
            <person name="Pramanik A."/>
            <person name="Mukherjee J."/>
            <person name="Brink B."/>
        </authorList>
    </citation>
    <scope>NUCLEOTIDE SEQUENCE [LARGE SCALE GENOMIC DNA]</scope>
    <source>
        <strain evidence="7 8">AP17</strain>
    </source>
</reference>
<dbReference type="Gene3D" id="2.40.10.350">
    <property type="entry name" value="Rod shape-determining protein MreC, domain 2"/>
    <property type="match status" value="1"/>
</dbReference>
<name>A0A6H1TZB3_9CYAN</name>
<evidence type="ECO:0000313" key="7">
    <source>
        <dbReference type="EMBL" id="QIZ71536.1"/>
    </source>
</evidence>
<dbReference type="Gene3D" id="2.40.10.340">
    <property type="entry name" value="Rod shape-determining protein MreC, domain 1"/>
    <property type="match status" value="1"/>
</dbReference>
<dbReference type="GO" id="GO:0008360">
    <property type="term" value="P:regulation of cell shape"/>
    <property type="evidence" value="ECO:0007669"/>
    <property type="project" value="UniProtKB-KW"/>
</dbReference>
<dbReference type="InterPro" id="IPR042175">
    <property type="entry name" value="Cell/Rod_MreC_2"/>
</dbReference>
<dbReference type="PANTHER" id="PTHR34138">
    <property type="entry name" value="CELL SHAPE-DETERMINING PROTEIN MREC"/>
    <property type="match status" value="1"/>
</dbReference>
<keyword evidence="8" id="KW-1185">Reference proteome</keyword>
<dbReference type="RefSeq" id="WP_168569688.1">
    <property type="nucleotide sequence ID" value="NZ_CP051167.1"/>
</dbReference>
<evidence type="ECO:0000256" key="3">
    <source>
        <dbReference type="ARBA" id="ARBA00022960"/>
    </source>
</evidence>
<dbReference type="InterPro" id="IPR007221">
    <property type="entry name" value="MreC"/>
</dbReference>
<feature type="coiled-coil region" evidence="5">
    <location>
        <begin position="55"/>
        <end position="92"/>
    </location>
</feature>
<dbReference type="PANTHER" id="PTHR34138:SF1">
    <property type="entry name" value="CELL SHAPE-DETERMINING PROTEIN MREC"/>
    <property type="match status" value="1"/>
</dbReference>
<dbReference type="Pfam" id="PF04085">
    <property type="entry name" value="MreC"/>
    <property type="match status" value="1"/>
</dbReference>
<dbReference type="InterPro" id="IPR042177">
    <property type="entry name" value="Cell/Rod_1"/>
</dbReference>
<dbReference type="NCBIfam" id="NF010527">
    <property type="entry name" value="PRK13922.6-2"/>
    <property type="match status" value="1"/>
</dbReference>
<dbReference type="InterPro" id="IPR055342">
    <property type="entry name" value="MreC_beta-barrel_core"/>
</dbReference>
<dbReference type="AlphaFoldDB" id="A0A6H1TZB3"/>
<keyword evidence="3" id="KW-0133">Cell shape</keyword>
<feature type="domain" description="Rod shape-determining protein MreC beta-barrel core" evidence="6">
    <location>
        <begin position="98"/>
        <end position="242"/>
    </location>
</feature>
<protein>
    <recommendedName>
        <fullName evidence="2">Cell shape-determining protein MreC</fullName>
    </recommendedName>
    <alternativeName>
        <fullName evidence="4">Cell shape protein MreC</fullName>
    </alternativeName>
</protein>
<evidence type="ECO:0000256" key="5">
    <source>
        <dbReference type="SAM" id="Coils"/>
    </source>
</evidence>
<dbReference type="KEGG" id="oxy:HCG48_13870"/>
<evidence type="ECO:0000313" key="8">
    <source>
        <dbReference type="Proteomes" id="UP000500857"/>
    </source>
</evidence>
<sequence length="265" mass="29389">MYTLRRWWDRHGLHVALVGLTVSAALFVRYTQGAAIFEVYQVVTRPFQSEPTSQEQLTNAKVAELEQRVVELEAQNQKLKKLLDYVSDQKQEGIVAPVVGRSADHWWRQVIIGRGSEEGIQKNYIVTSPGGVVGRVMEVTPHTSRVLLISDPSSRLGVTISRSRFMGVMRGKAANRAVVEFFDKVPDVKTGDVVATSSYSRIFPSGLSVGRVESVDLNKSPAPEAVIELSAPLSSLEWVVVYPHQETEELPPLEGTPEPPEREQG</sequence>
<keyword evidence="5" id="KW-0175">Coiled coil</keyword>
<dbReference type="NCBIfam" id="TIGR00219">
    <property type="entry name" value="mreC"/>
    <property type="match status" value="1"/>
</dbReference>
<dbReference type="EMBL" id="CP051167">
    <property type="protein sequence ID" value="QIZ71536.1"/>
    <property type="molecule type" value="Genomic_DNA"/>
</dbReference>
<dbReference type="GO" id="GO:0005886">
    <property type="term" value="C:plasma membrane"/>
    <property type="evidence" value="ECO:0007669"/>
    <property type="project" value="TreeGrafter"/>
</dbReference>
<accession>A0A6H1TZB3</accession>
<dbReference type="Proteomes" id="UP000500857">
    <property type="component" value="Chromosome"/>
</dbReference>
<evidence type="ECO:0000256" key="2">
    <source>
        <dbReference type="ARBA" id="ARBA00013855"/>
    </source>
</evidence>
<evidence type="ECO:0000259" key="6">
    <source>
        <dbReference type="Pfam" id="PF04085"/>
    </source>
</evidence>
<evidence type="ECO:0000256" key="4">
    <source>
        <dbReference type="ARBA" id="ARBA00032089"/>
    </source>
</evidence>
<proteinExistence type="inferred from homology"/>
<comment type="similarity">
    <text evidence="1">Belongs to the MreC family.</text>
</comment>